<sequence>MHDGQPPRTTANGRARADRAAQFMPFAALRGYYELLHEAARVPEPRHELTEEESLELSAVVQRVRKRQVVRVRYYDRDAYTELTGCVSHIDLAARELWVVKTRIPLDDIVRLEILEEP</sequence>
<dbReference type="eggNOG" id="ENOG5032Y5H">
    <property type="taxonomic scope" value="Bacteria"/>
</dbReference>
<dbReference type="Pfam" id="PF08863">
    <property type="entry name" value="YolD"/>
    <property type="match status" value="1"/>
</dbReference>
<name>A0A1Y3U3U2_9ACTN</name>
<gene>
    <name evidence="1" type="ORF">B5G21_04790</name>
</gene>
<dbReference type="AlphaFoldDB" id="A0A1Y3U3U2"/>
<dbReference type="RefSeq" id="WP_087186245.1">
    <property type="nucleotide sequence ID" value="NZ_DBFBJE010000006.1"/>
</dbReference>
<accession>A0A1Y3U3U2</accession>
<dbReference type="STRING" id="1118060.GCA_000311845_00735"/>
<proteinExistence type="predicted"/>
<dbReference type="InterPro" id="IPR014962">
    <property type="entry name" value="YolD"/>
</dbReference>
<evidence type="ECO:0000313" key="1">
    <source>
        <dbReference type="EMBL" id="OUN43452.1"/>
    </source>
</evidence>
<dbReference type="Proteomes" id="UP000196560">
    <property type="component" value="Unassembled WGS sequence"/>
</dbReference>
<comment type="caution">
    <text evidence="1">The sequence shown here is derived from an EMBL/GenBank/DDBJ whole genome shotgun (WGS) entry which is preliminary data.</text>
</comment>
<protein>
    <submittedName>
        <fullName evidence="1">Uncharacterized protein</fullName>
    </submittedName>
</protein>
<evidence type="ECO:0000313" key="2">
    <source>
        <dbReference type="Proteomes" id="UP000196560"/>
    </source>
</evidence>
<organism evidence="1 2">
    <name type="scientific">Enorma massiliensis</name>
    <dbReference type="NCBI Taxonomy" id="1472761"/>
    <lineage>
        <taxon>Bacteria</taxon>
        <taxon>Bacillati</taxon>
        <taxon>Actinomycetota</taxon>
        <taxon>Coriobacteriia</taxon>
        <taxon>Coriobacteriales</taxon>
        <taxon>Coriobacteriaceae</taxon>
        <taxon>Enorma</taxon>
    </lineage>
</organism>
<reference evidence="2" key="1">
    <citation type="submission" date="2017-04" db="EMBL/GenBank/DDBJ databases">
        <title>Function of individual gut microbiota members based on whole genome sequencing of pure cultures obtained from chicken caecum.</title>
        <authorList>
            <person name="Medvecky M."/>
            <person name="Cejkova D."/>
            <person name="Polansky O."/>
            <person name="Karasova D."/>
            <person name="Kubasova T."/>
            <person name="Cizek A."/>
            <person name="Rychlik I."/>
        </authorList>
    </citation>
    <scope>NUCLEOTIDE SEQUENCE [LARGE SCALE GENOMIC DNA]</scope>
    <source>
        <strain evidence="2">An70</strain>
    </source>
</reference>
<dbReference type="EMBL" id="NFHO01000004">
    <property type="protein sequence ID" value="OUN43452.1"/>
    <property type="molecule type" value="Genomic_DNA"/>
</dbReference>
<keyword evidence="2" id="KW-1185">Reference proteome</keyword>